<feature type="transmembrane region" description="Helical" evidence="7">
    <location>
        <begin position="27"/>
        <end position="51"/>
    </location>
</feature>
<feature type="transmembrane region" description="Helical" evidence="7">
    <location>
        <begin position="299"/>
        <end position="317"/>
    </location>
</feature>
<protein>
    <submittedName>
        <fullName evidence="9">ABC transporter permease subunit</fullName>
    </submittedName>
</protein>
<dbReference type="InterPro" id="IPR050036">
    <property type="entry name" value="CntB"/>
</dbReference>
<evidence type="ECO:0000313" key="9">
    <source>
        <dbReference type="EMBL" id="THJ34345.1"/>
    </source>
</evidence>
<evidence type="ECO:0000313" key="10">
    <source>
        <dbReference type="Proteomes" id="UP000306236"/>
    </source>
</evidence>
<dbReference type="GO" id="GO:0005886">
    <property type="term" value="C:plasma membrane"/>
    <property type="evidence" value="ECO:0007669"/>
    <property type="project" value="UniProtKB-SubCell"/>
</dbReference>
<evidence type="ECO:0000259" key="8">
    <source>
        <dbReference type="PROSITE" id="PS50928"/>
    </source>
</evidence>
<keyword evidence="10" id="KW-1185">Reference proteome</keyword>
<keyword evidence="2 7" id="KW-0813">Transport</keyword>
<keyword evidence="6 7" id="KW-0472">Membrane</keyword>
<dbReference type="Gene3D" id="1.10.3720.10">
    <property type="entry name" value="MetI-like"/>
    <property type="match status" value="1"/>
</dbReference>
<dbReference type="EMBL" id="SSWX01000007">
    <property type="protein sequence ID" value="THJ34345.1"/>
    <property type="molecule type" value="Genomic_DNA"/>
</dbReference>
<keyword evidence="3" id="KW-1003">Cell membrane</keyword>
<dbReference type="Pfam" id="PF00528">
    <property type="entry name" value="BPD_transp_1"/>
    <property type="match status" value="1"/>
</dbReference>
<comment type="subcellular location">
    <subcellularLocation>
        <location evidence="1 7">Cell membrane</location>
        <topology evidence="1 7">Multi-pass membrane protein</topology>
    </subcellularLocation>
</comment>
<organism evidence="9 10">
    <name type="scientific">Lampropedia aestuarii</name>
    <dbReference type="NCBI Taxonomy" id="2562762"/>
    <lineage>
        <taxon>Bacteria</taxon>
        <taxon>Pseudomonadati</taxon>
        <taxon>Pseudomonadota</taxon>
        <taxon>Betaproteobacteria</taxon>
        <taxon>Burkholderiales</taxon>
        <taxon>Comamonadaceae</taxon>
        <taxon>Lampropedia</taxon>
    </lineage>
</organism>
<evidence type="ECO:0000256" key="5">
    <source>
        <dbReference type="ARBA" id="ARBA00022989"/>
    </source>
</evidence>
<feature type="transmembrane region" description="Helical" evidence="7">
    <location>
        <begin position="124"/>
        <end position="147"/>
    </location>
</feature>
<dbReference type="GO" id="GO:0055085">
    <property type="term" value="P:transmembrane transport"/>
    <property type="evidence" value="ECO:0007669"/>
    <property type="project" value="InterPro"/>
</dbReference>
<dbReference type="OrthoDB" id="9803623at2"/>
<dbReference type="AlphaFoldDB" id="A0A4S5BTM7"/>
<accession>A0A4S5BTM7</accession>
<dbReference type="Pfam" id="PF19300">
    <property type="entry name" value="BPD_transp_1_N"/>
    <property type="match status" value="1"/>
</dbReference>
<keyword evidence="4 7" id="KW-0812">Transmembrane</keyword>
<sequence>MVATVAPARVAGLALARPPLRWRLSPWWWRLLALPCLMLLISFIAFAALHLTPSDPATVSLRVNMVVPTPEAQALVAQELGLDRPFLIRYADWLQRAVQLDLGYSYLSRRPVLAEFRRALPPTLYLAAVTLLFIVVLALLGAMLCVLGRRTWVDALVRGVVFFLTALPSYWVGLLLIWLLAVRLDWFPVSGMRSPSAVVLPALCLSLAYFGVYLRLLRGSMLAQFNQAYVLYARARGLSERRILVNHILRNALHTAITALSMSIPKLIAGTVVIESIFAWPGIGRLCIEAVFGRDYPMIQAYILLMALLFLTFNFLVEGLQQRLDPRLRHG</sequence>
<dbReference type="Proteomes" id="UP000306236">
    <property type="component" value="Unassembled WGS sequence"/>
</dbReference>
<reference evidence="9 10" key="1">
    <citation type="submission" date="2019-04" db="EMBL/GenBank/DDBJ databases">
        <title>Lampropedia sp YIM MLB12 draf genome.</title>
        <authorList>
            <person name="Wang Y.-X."/>
        </authorList>
    </citation>
    <scope>NUCLEOTIDE SEQUENCE [LARGE SCALE GENOMIC DNA]</scope>
    <source>
        <strain evidence="9 10">YIM MLB12</strain>
    </source>
</reference>
<keyword evidence="5 7" id="KW-1133">Transmembrane helix</keyword>
<evidence type="ECO:0000256" key="6">
    <source>
        <dbReference type="ARBA" id="ARBA00023136"/>
    </source>
</evidence>
<feature type="transmembrane region" description="Helical" evidence="7">
    <location>
        <begin position="159"/>
        <end position="182"/>
    </location>
</feature>
<feature type="domain" description="ABC transmembrane type-1" evidence="8">
    <location>
        <begin position="120"/>
        <end position="317"/>
    </location>
</feature>
<comment type="similarity">
    <text evidence="7">Belongs to the binding-protein-dependent transport system permease family.</text>
</comment>
<dbReference type="InterPro" id="IPR045621">
    <property type="entry name" value="BPD_transp_1_N"/>
</dbReference>
<dbReference type="CDD" id="cd06261">
    <property type="entry name" value="TM_PBP2"/>
    <property type="match status" value="1"/>
</dbReference>
<feature type="transmembrane region" description="Helical" evidence="7">
    <location>
        <begin position="194"/>
        <end position="214"/>
    </location>
</feature>
<evidence type="ECO:0000256" key="1">
    <source>
        <dbReference type="ARBA" id="ARBA00004651"/>
    </source>
</evidence>
<evidence type="ECO:0000256" key="2">
    <source>
        <dbReference type="ARBA" id="ARBA00022448"/>
    </source>
</evidence>
<dbReference type="InterPro" id="IPR000515">
    <property type="entry name" value="MetI-like"/>
</dbReference>
<comment type="caution">
    <text evidence="9">The sequence shown here is derived from an EMBL/GenBank/DDBJ whole genome shotgun (WGS) entry which is preliminary data.</text>
</comment>
<dbReference type="PROSITE" id="PS50928">
    <property type="entry name" value="ABC_TM1"/>
    <property type="match status" value="1"/>
</dbReference>
<evidence type="ECO:0000256" key="7">
    <source>
        <dbReference type="RuleBase" id="RU363032"/>
    </source>
</evidence>
<proteinExistence type="inferred from homology"/>
<dbReference type="PANTHER" id="PTHR43163:SF3">
    <property type="entry name" value="PEPTIDE ABC TRANSPORTER PERMEASE PROTEIN"/>
    <property type="match status" value="1"/>
</dbReference>
<dbReference type="PANTHER" id="PTHR43163">
    <property type="entry name" value="DIPEPTIDE TRANSPORT SYSTEM PERMEASE PROTEIN DPPB-RELATED"/>
    <property type="match status" value="1"/>
</dbReference>
<gene>
    <name evidence="9" type="ORF">E8K88_06990</name>
</gene>
<evidence type="ECO:0000256" key="4">
    <source>
        <dbReference type="ARBA" id="ARBA00022692"/>
    </source>
</evidence>
<dbReference type="InterPro" id="IPR035906">
    <property type="entry name" value="MetI-like_sf"/>
</dbReference>
<dbReference type="NCBIfam" id="NF045469">
    <property type="entry name" value="Opp1B"/>
    <property type="match status" value="1"/>
</dbReference>
<dbReference type="SUPFAM" id="SSF161098">
    <property type="entry name" value="MetI-like"/>
    <property type="match status" value="1"/>
</dbReference>
<evidence type="ECO:0000256" key="3">
    <source>
        <dbReference type="ARBA" id="ARBA00022475"/>
    </source>
</evidence>
<name>A0A4S5BTM7_9BURK</name>
<feature type="transmembrane region" description="Helical" evidence="7">
    <location>
        <begin position="252"/>
        <end position="279"/>
    </location>
</feature>